<dbReference type="InterPro" id="IPR004626">
    <property type="entry name" value="RarD"/>
</dbReference>
<keyword evidence="4" id="KW-1003">Cell membrane</keyword>
<evidence type="ECO:0000256" key="7">
    <source>
        <dbReference type="ARBA" id="ARBA00023136"/>
    </source>
</evidence>
<proteinExistence type="inferred from homology"/>
<name>A0A4R3VD22_9BURK</name>
<evidence type="ECO:0000313" key="10">
    <source>
        <dbReference type="Proteomes" id="UP000294692"/>
    </source>
</evidence>
<evidence type="ECO:0000256" key="3">
    <source>
        <dbReference type="ARBA" id="ARBA00022448"/>
    </source>
</evidence>
<evidence type="ECO:0000313" key="9">
    <source>
        <dbReference type="EMBL" id="TCV01753.1"/>
    </source>
</evidence>
<reference evidence="9 10" key="1">
    <citation type="submission" date="2019-03" db="EMBL/GenBank/DDBJ databases">
        <title>Genomic Encyclopedia of Type Strains, Phase IV (KMG-IV): sequencing the most valuable type-strain genomes for metagenomic binning, comparative biology and taxonomic classification.</title>
        <authorList>
            <person name="Goeker M."/>
        </authorList>
    </citation>
    <scope>NUCLEOTIDE SEQUENCE [LARGE SCALE GENOMIC DNA]</scope>
    <source>
        <strain evidence="9 10">DSM 100048</strain>
    </source>
</reference>
<keyword evidence="3" id="KW-0813">Transport</keyword>
<comment type="caution">
    <text evidence="9">The sequence shown here is derived from an EMBL/GenBank/DDBJ whole genome shotgun (WGS) entry which is preliminary data.</text>
</comment>
<feature type="transmembrane region" description="Helical" evidence="8">
    <location>
        <begin position="177"/>
        <end position="195"/>
    </location>
</feature>
<dbReference type="AlphaFoldDB" id="A0A4R3VD22"/>
<protein>
    <submittedName>
        <fullName evidence="9">Chloramphenicol-sensitive protein RarD</fullName>
    </submittedName>
</protein>
<evidence type="ECO:0000256" key="8">
    <source>
        <dbReference type="SAM" id="Phobius"/>
    </source>
</evidence>
<evidence type="ECO:0000256" key="5">
    <source>
        <dbReference type="ARBA" id="ARBA00022692"/>
    </source>
</evidence>
<dbReference type="InterPro" id="IPR037185">
    <property type="entry name" value="EmrE-like"/>
</dbReference>
<keyword evidence="7 8" id="KW-0472">Membrane</keyword>
<feature type="transmembrane region" description="Helical" evidence="8">
    <location>
        <begin position="5"/>
        <end position="27"/>
    </location>
</feature>
<dbReference type="EMBL" id="SMBX01000002">
    <property type="protein sequence ID" value="TCV01753.1"/>
    <property type="molecule type" value="Genomic_DNA"/>
</dbReference>
<evidence type="ECO:0000256" key="4">
    <source>
        <dbReference type="ARBA" id="ARBA00022475"/>
    </source>
</evidence>
<comment type="subcellular location">
    <subcellularLocation>
        <location evidence="1">Cell membrane</location>
        <topology evidence="1">Multi-pass membrane protein</topology>
    </subcellularLocation>
</comment>
<evidence type="ECO:0000256" key="6">
    <source>
        <dbReference type="ARBA" id="ARBA00022989"/>
    </source>
</evidence>
<feature type="transmembrane region" description="Helical" evidence="8">
    <location>
        <begin position="268"/>
        <end position="287"/>
    </location>
</feature>
<evidence type="ECO:0000256" key="1">
    <source>
        <dbReference type="ARBA" id="ARBA00004651"/>
    </source>
</evidence>
<dbReference type="Proteomes" id="UP000294692">
    <property type="component" value="Unassembled WGS sequence"/>
</dbReference>
<feature type="transmembrane region" description="Helical" evidence="8">
    <location>
        <begin position="148"/>
        <end position="165"/>
    </location>
</feature>
<dbReference type="NCBIfam" id="TIGR00688">
    <property type="entry name" value="rarD"/>
    <property type="match status" value="1"/>
</dbReference>
<feature type="transmembrane region" description="Helical" evidence="8">
    <location>
        <begin position="235"/>
        <end position="256"/>
    </location>
</feature>
<keyword evidence="6 8" id="KW-1133">Transmembrane helix</keyword>
<feature type="transmembrane region" description="Helical" evidence="8">
    <location>
        <begin position="101"/>
        <end position="119"/>
    </location>
</feature>
<keyword evidence="5 8" id="KW-0812">Transmembrane</keyword>
<gene>
    <name evidence="9" type="ORF">EV686_102466</name>
</gene>
<accession>A0A4R3VD22</accession>
<comment type="similarity">
    <text evidence="2">Belongs to the EamA transporter family.</text>
</comment>
<evidence type="ECO:0000256" key="2">
    <source>
        <dbReference type="ARBA" id="ARBA00007362"/>
    </source>
</evidence>
<organism evidence="9 10">
    <name type="scientific">Paracandidimonas soli</name>
    <dbReference type="NCBI Taxonomy" id="1917182"/>
    <lineage>
        <taxon>Bacteria</taxon>
        <taxon>Pseudomonadati</taxon>
        <taxon>Pseudomonadota</taxon>
        <taxon>Betaproteobacteria</taxon>
        <taxon>Burkholderiales</taxon>
        <taxon>Alcaligenaceae</taxon>
        <taxon>Paracandidimonas</taxon>
    </lineage>
</organism>
<feature type="transmembrane region" description="Helical" evidence="8">
    <location>
        <begin position="69"/>
        <end position="89"/>
    </location>
</feature>
<sequence>MKGVIFSVGASVLFAVLYYYAVLLAPLDGSQILGWRVVLSLPGLLLILTLTQGWHQLRLLLRRIPREPALWAVMPACAAILGFQLWLFMWAPLHNMAMDVSLGYFLLPLIMVVVGRLFLDERLSGLQTAAVIFALVGVAHELWRTATFSWATAGVCLLFPVYFLMRRVFRIEAVPGLMVDMLLIMPFAVMILATGDTFNLMAEHIKLFALVPLLGIISTTALFLYLSAGRLLPMGLFGLLGYVEPVLLFFVATLLLREPFAASQWLTYGPVWIAVGLLVVEGARALAKGQAGKQR</sequence>
<feature type="transmembrane region" description="Helical" evidence="8">
    <location>
        <begin position="33"/>
        <end position="57"/>
    </location>
</feature>
<dbReference type="GO" id="GO:0005886">
    <property type="term" value="C:plasma membrane"/>
    <property type="evidence" value="ECO:0007669"/>
    <property type="project" value="UniProtKB-SubCell"/>
</dbReference>
<feature type="transmembrane region" description="Helical" evidence="8">
    <location>
        <begin position="207"/>
        <end position="228"/>
    </location>
</feature>
<keyword evidence="10" id="KW-1185">Reference proteome</keyword>
<dbReference type="SUPFAM" id="SSF103481">
    <property type="entry name" value="Multidrug resistance efflux transporter EmrE"/>
    <property type="match status" value="1"/>
</dbReference>
<dbReference type="RefSeq" id="WP_341539327.1">
    <property type="nucleotide sequence ID" value="NZ_JBHRVM010000001.1"/>
</dbReference>